<comment type="similarity">
    <text evidence="2 3">Belongs to the peptidase S26 family.</text>
</comment>
<dbReference type="Gene3D" id="2.10.109.10">
    <property type="entry name" value="Umud Fragment, subunit A"/>
    <property type="match status" value="1"/>
</dbReference>
<keyword evidence="3" id="KW-0645">Protease</keyword>
<comment type="caution">
    <text evidence="5">The sequence shown here is derived from an EMBL/GenBank/DDBJ whole genome shotgun (WGS) entry which is preliminary data.</text>
</comment>
<dbReference type="EC" id="3.4.21.89" evidence="3"/>
<dbReference type="AlphaFoldDB" id="A0A6A8LQL8"/>
<dbReference type="SUPFAM" id="SSF51306">
    <property type="entry name" value="LexA/Signal peptidase"/>
    <property type="match status" value="1"/>
</dbReference>
<name>A0A6A8LQL8_9LACO</name>
<dbReference type="InterPro" id="IPR000223">
    <property type="entry name" value="Pept_S26A_signal_pept_1"/>
</dbReference>
<feature type="domain" description="Peptidase S26" evidence="4">
    <location>
        <begin position="18"/>
        <end position="161"/>
    </location>
</feature>
<evidence type="ECO:0000256" key="1">
    <source>
        <dbReference type="ARBA" id="ARBA00004401"/>
    </source>
</evidence>
<evidence type="ECO:0000259" key="4">
    <source>
        <dbReference type="Pfam" id="PF10502"/>
    </source>
</evidence>
<evidence type="ECO:0000256" key="3">
    <source>
        <dbReference type="RuleBase" id="RU362042"/>
    </source>
</evidence>
<dbReference type="NCBIfam" id="TIGR02227">
    <property type="entry name" value="sigpep_I_bact"/>
    <property type="match status" value="1"/>
</dbReference>
<comment type="subcellular location">
    <subcellularLocation>
        <location evidence="1">Cell membrane</location>
        <topology evidence="1">Single-pass type II membrane protein</topology>
    </subcellularLocation>
    <subcellularLocation>
        <location evidence="3">Membrane</location>
        <topology evidence="3">Single-pass type II membrane protein</topology>
    </subcellularLocation>
</comment>
<dbReference type="Pfam" id="PF10502">
    <property type="entry name" value="Peptidase_S26"/>
    <property type="match status" value="1"/>
</dbReference>
<proteinExistence type="inferred from homology"/>
<dbReference type="EMBL" id="WKKX01000004">
    <property type="protein sequence ID" value="MSE07202.1"/>
    <property type="molecule type" value="Genomic_DNA"/>
</dbReference>
<feature type="transmembrane region" description="Helical" evidence="3">
    <location>
        <begin position="157"/>
        <end position="177"/>
    </location>
</feature>
<gene>
    <name evidence="5" type="primary">lepB</name>
    <name evidence="6" type="ORF">GKC33_00275</name>
    <name evidence="5" type="ORF">GKC34_09730</name>
</gene>
<dbReference type="InterPro" id="IPR019533">
    <property type="entry name" value="Peptidase_S26"/>
</dbReference>
<reference evidence="7 8" key="1">
    <citation type="submission" date="2019-11" db="EMBL/GenBank/DDBJ databases">
        <title>Draft Genome Sequence of Plant Growth-Promoting Rhizosphere-Associated Bacteria.</title>
        <authorList>
            <person name="Vasilyev I.Y."/>
            <person name="Radchenko V."/>
            <person name="Ilnitskaya E.V."/>
        </authorList>
    </citation>
    <scope>NUCLEOTIDE SEQUENCE [LARGE SCALE GENOMIC DNA]</scope>
    <source>
        <strain evidence="6 8">VRA_01-1sq_f</strain>
        <strain evidence="5 7">VRA_1sq_f</strain>
    </source>
</reference>
<dbReference type="EMBL" id="WKKZ01000577">
    <property type="protein sequence ID" value="MSE06064.1"/>
    <property type="molecule type" value="Genomic_DNA"/>
</dbReference>
<sequence>MNTEKSMSDKSIKSDLFELLFKLVALVVIIGASFTFIFGIFVAPDDSMSLAVKPGDVGIYYRFERNYDIDTVVVVSVNGKKQVRRVVAGPGDTVDIQKKGLYINGNLHAIADKEILPYKNGPKYPLKLGKDQYFLLGDSIDGVSDSRDYGVVDKSQILGSLMILRIFLRSCVYRILINLRIKNMIFRLFF</sequence>
<keyword evidence="3" id="KW-0812">Transmembrane</keyword>
<dbReference type="PANTHER" id="PTHR43390">
    <property type="entry name" value="SIGNAL PEPTIDASE I"/>
    <property type="match status" value="1"/>
</dbReference>
<evidence type="ECO:0000256" key="2">
    <source>
        <dbReference type="ARBA" id="ARBA00009370"/>
    </source>
</evidence>
<dbReference type="Proteomes" id="UP000467635">
    <property type="component" value="Unassembled WGS sequence"/>
</dbReference>
<dbReference type="GO" id="GO:0006465">
    <property type="term" value="P:signal peptide processing"/>
    <property type="evidence" value="ECO:0007669"/>
    <property type="project" value="InterPro"/>
</dbReference>
<keyword evidence="3" id="KW-0472">Membrane</keyword>
<evidence type="ECO:0000313" key="7">
    <source>
        <dbReference type="Proteomes" id="UP000437575"/>
    </source>
</evidence>
<dbReference type="GO" id="GO:0009003">
    <property type="term" value="F:signal peptidase activity"/>
    <property type="evidence" value="ECO:0007669"/>
    <property type="project" value="UniProtKB-EC"/>
</dbReference>
<organism evidence="5 7">
    <name type="scientific">Ligilactobacillus salivarius</name>
    <dbReference type="NCBI Taxonomy" id="1624"/>
    <lineage>
        <taxon>Bacteria</taxon>
        <taxon>Bacillati</taxon>
        <taxon>Bacillota</taxon>
        <taxon>Bacilli</taxon>
        <taxon>Lactobacillales</taxon>
        <taxon>Lactobacillaceae</taxon>
        <taxon>Ligilactobacillus</taxon>
    </lineage>
</organism>
<evidence type="ECO:0000313" key="6">
    <source>
        <dbReference type="EMBL" id="MSE07202.1"/>
    </source>
</evidence>
<feature type="non-terminal residue" evidence="5">
    <location>
        <position position="190"/>
    </location>
</feature>
<feature type="transmembrane region" description="Helical" evidence="3">
    <location>
        <begin position="20"/>
        <end position="43"/>
    </location>
</feature>
<evidence type="ECO:0000313" key="8">
    <source>
        <dbReference type="Proteomes" id="UP000467635"/>
    </source>
</evidence>
<keyword evidence="3 5" id="KW-0378">Hydrolase</keyword>
<dbReference type="PRINTS" id="PR00727">
    <property type="entry name" value="LEADERPTASE"/>
</dbReference>
<dbReference type="InterPro" id="IPR036286">
    <property type="entry name" value="LexA/Signal_pep-like_sf"/>
</dbReference>
<evidence type="ECO:0000313" key="5">
    <source>
        <dbReference type="EMBL" id="MSE06064.1"/>
    </source>
</evidence>
<accession>A0A6A8LQL8</accession>
<comment type="catalytic activity">
    <reaction evidence="3">
        <text>Cleavage of hydrophobic, N-terminal signal or leader sequences from secreted and periplasmic proteins.</text>
        <dbReference type="EC" id="3.4.21.89"/>
    </reaction>
</comment>
<keyword evidence="3" id="KW-1133">Transmembrane helix</keyword>
<protein>
    <recommendedName>
        <fullName evidence="3">Signal peptidase I</fullName>
        <ecNumber evidence="3">3.4.21.89</ecNumber>
    </recommendedName>
</protein>
<dbReference type="Proteomes" id="UP000437575">
    <property type="component" value="Unassembled WGS sequence"/>
</dbReference>
<dbReference type="GO" id="GO:0004252">
    <property type="term" value="F:serine-type endopeptidase activity"/>
    <property type="evidence" value="ECO:0007669"/>
    <property type="project" value="InterPro"/>
</dbReference>
<comment type="caution">
    <text evidence="3">Lacks conserved residue(s) required for the propagation of feature annotation.</text>
</comment>
<dbReference type="PANTHER" id="PTHR43390:SF1">
    <property type="entry name" value="CHLOROPLAST PROCESSING PEPTIDASE"/>
    <property type="match status" value="1"/>
</dbReference>
<dbReference type="GO" id="GO:0005886">
    <property type="term" value="C:plasma membrane"/>
    <property type="evidence" value="ECO:0007669"/>
    <property type="project" value="UniProtKB-SubCell"/>
</dbReference>